<accession>A0A5C5XXG5</accession>
<evidence type="ECO:0000313" key="2">
    <source>
        <dbReference type="EMBL" id="TWT66292.1"/>
    </source>
</evidence>
<dbReference type="Proteomes" id="UP000318478">
    <property type="component" value="Unassembled WGS sequence"/>
</dbReference>
<reference evidence="2 3" key="1">
    <citation type="submission" date="2019-02" db="EMBL/GenBank/DDBJ databases">
        <title>Deep-cultivation of Planctomycetes and their phenomic and genomic characterization uncovers novel biology.</title>
        <authorList>
            <person name="Wiegand S."/>
            <person name="Jogler M."/>
            <person name="Boedeker C."/>
            <person name="Pinto D."/>
            <person name="Vollmers J."/>
            <person name="Rivas-Marin E."/>
            <person name="Kohn T."/>
            <person name="Peeters S.H."/>
            <person name="Heuer A."/>
            <person name="Rast P."/>
            <person name="Oberbeckmann S."/>
            <person name="Bunk B."/>
            <person name="Jeske O."/>
            <person name="Meyerdierks A."/>
            <person name="Storesund J.E."/>
            <person name="Kallscheuer N."/>
            <person name="Luecker S."/>
            <person name="Lage O.M."/>
            <person name="Pohl T."/>
            <person name="Merkel B.J."/>
            <person name="Hornburger P."/>
            <person name="Mueller R.-W."/>
            <person name="Bruemmer F."/>
            <person name="Labrenz M."/>
            <person name="Spormann A.M."/>
            <person name="Op Den Camp H."/>
            <person name="Overmann J."/>
            <person name="Amann R."/>
            <person name="Jetten M.S.M."/>
            <person name="Mascher T."/>
            <person name="Medema M.H."/>
            <person name="Devos D.P."/>
            <person name="Kaster A.-K."/>
            <person name="Ovreas L."/>
            <person name="Rohde M."/>
            <person name="Galperin M.Y."/>
            <person name="Jogler C."/>
        </authorList>
    </citation>
    <scope>NUCLEOTIDE SEQUENCE [LARGE SCALE GENOMIC DNA]</scope>
    <source>
        <strain evidence="2 3">Pla123a</strain>
    </source>
</reference>
<gene>
    <name evidence="2" type="primary">fabG_8</name>
    <name evidence="2" type="ORF">Pla123a_46860</name>
</gene>
<comment type="similarity">
    <text evidence="1">Belongs to the short-chain dehydrogenases/reductases (SDR) family.</text>
</comment>
<comment type="caution">
    <text evidence="2">The sequence shown here is derived from an EMBL/GenBank/DDBJ whole genome shotgun (WGS) entry which is preliminary data.</text>
</comment>
<proteinExistence type="inferred from homology"/>
<dbReference type="CDD" id="cd05233">
    <property type="entry name" value="SDR_c"/>
    <property type="match status" value="1"/>
</dbReference>
<dbReference type="GO" id="GO:0030497">
    <property type="term" value="P:fatty acid elongation"/>
    <property type="evidence" value="ECO:0007669"/>
    <property type="project" value="TreeGrafter"/>
</dbReference>
<name>A0A5C5XXG5_9BACT</name>
<dbReference type="EMBL" id="SJPO01000016">
    <property type="protein sequence ID" value="TWT66292.1"/>
    <property type="molecule type" value="Genomic_DNA"/>
</dbReference>
<dbReference type="AlphaFoldDB" id="A0A5C5XXG5"/>
<dbReference type="PRINTS" id="PR00080">
    <property type="entry name" value="SDRFAMILY"/>
</dbReference>
<dbReference type="SUPFAM" id="SSF51735">
    <property type="entry name" value="NAD(P)-binding Rossmann-fold domains"/>
    <property type="match status" value="1"/>
</dbReference>
<dbReference type="OrthoDB" id="248827at2"/>
<organism evidence="2 3">
    <name type="scientific">Posidoniimonas polymericola</name>
    <dbReference type="NCBI Taxonomy" id="2528002"/>
    <lineage>
        <taxon>Bacteria</taxon>
        <taxon>Pseudomonadati</taxon>
        <taxon>Planctomycetota</taxon>
        <taxon>Planctomycetia</taxon>
        <taxon>Pirellulales</taxon>
        <taxon>Lacipirellulaceae</taxon>
        <taxon>Posidoniimonas</taxon>
    </lineage>
</organism>
<dbReference type="PANTHER" id="PTHR42760">
    <property type="entry name" value="SHORT-CHAIN DEHYDROGENASES/REDUCTASES FAMILY MEMBER"/>
    <property type="match status" value="1"/>
</dbReference>
<dbReference type="Pfam" id="PF13561">
    <property type="entry name" value="adh_short_C2"/>
    <property type="match status" value="1"/>
</dbReference>
<dbReference type="InterPro" id="IPR002347">
    <property type="entry name" value="SDR_fam"/>
</dbReference>
<dbReference type="InterPro" id="IPR036291">
    <property type="entry name" value="NAD(P)-bd_dom_sf"/>
</dbReference>
<dbReference type="PANTHER" id="PTHR42760:SF40">
    <property type="entry name" value="3-OXOACYL-[ACYL-CARRIER-PROTEIN] REDUCTASE, CHLOROPLASTIC"/>
    <property type="match status" value="1"/>
</dbReference>
<dbReference type="EC" id="1.1.1.100" evidence="2"/>
<protein>
    <submittedName>
        <fullName evidence="2">3-oxoacyl-[acyl-carrier-protein] reductase FabG</fullName>
        <ecNumber evidence="2">1.1.1.100</ecNumber>
    </submittedName>
</protein>
<evidence type="ECO:0000313" key="3">
    <source>
        <dbReference type="Proteomes" id="UP000318478"/>
    </source>
</evidence>
<dbReference type="GO" id="GO:0004316">
    <property type="term" value="F:3-oxoacyl-[acyl-carrier-protein] reductase (NADPH) activity"/>
    <property type="evidence" value="ECO:0007669"/>
    <property type="project" value="UniProtKB-EC"/>
</dbReference>
<keyword evidence="3" id="KW-1185">Reference proteome</keyword>
<dbReference type="RefSeq" id="WP_146591499.1">
    <property type="nucleotide sequence ID" value="NZ_SJPO01000016.1"/>
</dbReference>
<dbReference type="Gene3D" id="3.40.50.720">
    <property type="entry name" value="NAD(P)-binding Rossmann-like Domain"/>
    <property type="match status" value="1"/>
</dbReference>
<sequence length="262" mass="27273">MAEPTAPLAQTLAGKTAAVTGASSGIGRAVALALGGLGADLVIQARRNAAGLDETAAALRALGRDCHCLLGDLSEPAACGRLASDSWAWRPIDIWVQNAGADVLTGEAAQMPFAEKLDLLYQTDVRGGMLTCREVGKRMQQRGEGVILTVGWDQAETGMAGDSGEMFAAIKGAVMAFTRSLAKSLAPQVRVNCLAPGWIQTKWGETAPDYWQDRARLESLLERWGAPDDVAAAAAYLASPQAAFVTGQVLNINGGFAGSADS</sequence>
<keyword evidence="2" id="KW-0560">Oxidoreductase</keyword>
<evidence type="ECO:0000256" key="1">
    <source>
        <dbReference type="ARBA" id="ARBA00006484"/>
    </source>
</evidence>
<dbReference type="PRINTS" id="PR00081">
    <property type="entry name" value="GDHRDH"/>
</dbReference>